<dbReference type="EMBL" id="AP022642">
    <property type="protein sequence ID" value="BCA31037.1"/>
    <property type="molecule type" value="Genomic_DNA"/>
</dbReference>
<dbReference type="InterPro" id="IPR037873">
    <property type="entry name" value="BamE-like"/>
</dbReference>
<keyword evidence="1" id="KW-0732">Signal</keyword>
<sequence>MHSRALMLAAALASGAGCATKIENPTDYLTFRNEPLVRQVKEGMSKEQVLAIGGRPSSIVQRSIHPGSCNNYILNRQGHQQAYHVSFGANGRVQHSGFMTCGQRETVERDGLF</sequence>
<accession>A0A679GWI6</accession>
<dbReference type="RefSeq" id="WP_172434768.1">
    <property type="nucleotide sequence ID" value="NZ_AP022642.1"/>
</dbReference>
<organism evidence="4 5">
    <name type="scientific">Metapseudomonas otitidis</name>
    <dbReference type="NCBI Taxonomy" id="319939"/>
    <lineage>
        <taxon>Bacteria</taxon>
        <taxon>Pseudomonadati</taxon>
        <taxon>Pseudomonadota</taxon>
        <taxon>Gammaproteobacteria</taxon>
        <taxon>Pseudomonadales</taxon>
        <taxon>Pseudomonadaceae</taxon>
        <taxon>Metapseudomonas</taxon>
    </lineage>
</organism>
<dbReference type="InterPro" id="IPR007450">
    <property type="entry name" value="BamE_dom"/>
</dbReference>
<evidence type="ECO:0000313" key="4">
    <source>
        <dbReference type="EMBL" id="BCA31037.1"/>
    </source>
</evidence>
<dbReference type="KEGG" id="poj:PtoMrB4_50140"/>
<name>A0A679GWI6_9GAMM</name>
<evidence type="ECO:0000259" key="3">
    <source>
        <dbReference type="Pfam" id="PF04355"/>
    </source>
</evidence>
<dbReference type="NCBIfam" id="NF008423">
    <property type="entry name" value="PRK11251.1"/>
    <property type="match status" value="1"/>
</dbReference>
<protein>
    <submittedName>
        <fullName evidence="4">Transcriptional regulator</fullName>
    </submittedName>
</protein>
<keyword evidence="2" id="KW-0472">Membrane</keyword>
<dbReference type="GO" id="GO:0019867">
    <property type="term" value="C:outer membrane"/>
    <property type="evidence" value="ECO:0007669"/>
    <property type="project" value="InterPro"/>
</dbReference>
<dbReference type="Pfam" id="PF04355">
    <property type="entry name" value="BamE"/>
    <property type="match status" value="1"/>
</dbReference>
<feature type="domain" description="Outer membrane protein assembly factor BamE" evidence="3">
    <location>
        <begin position="30"/>
        <end position="96"/>
    </location>
</feature>
<dbReference type="PROSITE" id="PS51257">
    <property type="entry name" value="PROKAR_LIPOPROTEIN"/>
    <property type="match status" value="1"/>
</dbReference>
<dbReference type="Proteomes" id="UP000501237">
    <property type="component" value="Chromosome"/>
</dbReference>
<dbReference type="AlphaFoldDB" id="A0A679GWI6"/>
<proteinExistence type="predicted"/>
<dbReference type="Gene3D" id="3.30.1450.10">
    <property type="match status" value="1"/>
</dbReference>
<dbReference type="GeneID" id="57400244"/>
<evidence type="ECO:0000256" key="2">
    <source>
        <dbReference type="ARBA" id="ARBA00023136"/>
    </source>
</evidence>
<reference evidence="4 5" key="1">
    <citation type="journal article" date="2020" name="Microbiol. Resour. Announc.">
        <title>Complete genome sequence of Pseudomonas otitidis strain MrB4, isolated from Lake Biwa in Japan.</title>
        <authorList>
            <person name="Miyazaki K."/>
            <person name="Hase E."/>
            <person name="Maruya T."/>
        </authorList>
    </citation>
    <scope>NUCLEOTIDE SEQUENCE [LARGE SCALE GENOMIC DNA]</scope>
    <source>
        <strain evidence="4 5">MrB4</strain>
    </source>
</reference>
<gene>
    <name evidence="4" type="ORF">PtoMrB4_50140</name>
</gene>
<evidence type="ECO:0000313" key="5">
    <source>
        <dbReference type="Proteomes" id="UP000501237"/>
    </source>
</evidence>
<evidence type="ECO:0000256" key="1">
    <source>
        <dbReference type="ARBA" id="ARBA00022729"/>
    </source>
</evidence>